<sequence length="500" mass="54298">MDFDELIGNVFMLGLPSSVLDDVGKDVLAAVRPGSVILFSRNIVDREQVARFIEEITTFLGYKPLIAIDQEGGIVTRLKKGFTVSPGAMALAATGDPHNAYLAGKLLGQEMKAVGIDWNLAPVVDINSNPLNPAIGIRSFSENADVVIAYASQFAAGLEKSGILTCLKHFPGNGRVQVDPHLDMPSLDISREALFRNEMLPFLSIPAPSWMPTHIYVPTLQSRREAVTVSREVLTGLVRDKLKYKGLLVSDDLNMGGVAHVLRADDLAVETLAAGMDMISFCDNPEKQLMAASAVAGRVARDEVFAERVRQASARVKTMCSLRDRADGSRSSLVDFEANGRKMDFISLKSVRLVKNEEQAVPLCSVDNVFTMRSSRLVLIEEGSEGIPAVASRAAEKLSCPLSIYERTITDAEAAVLKRQAKGKSNLIFTENAHLEPSLVRFIEDLAQISGRLVLVALRNPYDTDIAGIQNAVASYGYTAAQQEGVMRLLFPGAFEEGCV</sequence>
<reference evidence="7 8" key="1">
    <citation type="journal article" date="2010" name="Stand. Genomic Sci.">
        <title>Complete genome sequence of Spirochaeta smaragdinae type strain (SEBR 4228).</title>
        <authorList>
            <person name="Mavromatis K."/>
            <person name="Yasawong M."/>
            <person name="Chertkov O."/>
            <person name="Lapidus A."/>
            <person name="Lucas S."/>
            <person name="Nolan M."/>
            <person name="Del Rio T.G."/>
            <person name="Tice H."/>
            <person name="Cheng J.F."/>
            <person name="Pitluck S."/>
            <person name="Liolios K."/>
            <person name="Ivanova N."/>
            <person name="Tapia R."/>
            <person name="Han C."/>
            <person name="Bruce D."/>
            <person name="Goodwin L."/>
            <person name="Pati A."/>
            <person name="Chen A."/>
            <person name="Palaniappan K."/>
            <person name="Land M."/>
            <person name="Hauser L."/>
            <person name="Chang Y.J."/>
            <person name="Jeffries C.D."/>
            <person name="Detter J.C."/>
            <person name="Rohde M."/>
            <person name="Brambilla E."/>
            <person name="Spring S."/>
            <person name="Goker M."/>
            <person name="Sikorski J."/>
            <person name="Woyke T."/>
            <person name="Bristow J."/>
            <person name="Eisen J.A."/>
            <person name="Markowitz V."/>
            <person name="Hugenholtz P."/>
            <person name="Klenk H.P."/>
            <person name="Kyrpides N.C."/>
        </authorList>
    </citation>
    <scope>NUCLEOTIDE SEQUENCE [LARGE SCALE GENOMIC DNA]</scope>
    <source>
        <strain evidence="8">DSM 11293 / JCM 15392 / SEBR 4228</strain>
    </source>
</reference>
<dbReference type="AlphaFoldDB" id="E1R142"/>
<dbReference type="PROSITE" id="PS00775">
    <property type="entry name" value="GLYCOSYL_HYDROL_F3"/>
    <property type="match status" value="1"/>
</dbReference>
<dbReference type="RefSeq" id="WP_013253755.1">
    <property type="nucleotide sequence ID" value="NC_014364.1"/>
</dbReference>
<gene>
    <name evidence="7" type="ordered locus">Spirs_1162</name>
</gene>
<dbReference type="GO" id="GO:0005975">
    <property type="term" value="P:carbohydrate metabolic process"/>
    <property type="evidence" value="ECO:0007669"/>
    <property type="project" value="InterPro"/>
</dbReference>
<comment type="catalytic activity">
    <reaction evidence="1">
        <text>Hydrolysis of terminal non-reducing N-acetyl-D-hexosamine residues in N-acetyl-beta-D-hexosaminides.</text>
        <dbReference type="EC" id="3.2.1.52"/>
    </reaction>
</comment>
<dbReference type="GO" id="GO:0004563">
    <property type="term" value="F:beta-N-acetylhexosaminidase activity"/>
    <property type="evidence" value="ECO:0007669"/>
    <property type="project" value="UniProtKB-EC"/>
</dbReference>
<evidence type="ECO:0000256" key="3">
    <source>
        <dbReference type="ARBA" id="ARBA00012663"/>
    </source>
</evidence>
<keyword evidence="5" id="KW-0326">Glycosidase</keyword>
<dbReference type="eggNOG" id="COG1472">
    <property type="taxonomic scope" value="Bacteria"/>
</dbReference>
<evidence type="ECO:0000256" key="5">
    <source>
        <dbReference type="ARBA" id="ARBA00023295"/>
    </source>
</evidence>
<dbReference type="InterPro" id="IPR036962">
    <property type="entry name" value="Glyco_hydro_3_N_sf"/>
</dbReference>
<organism evidence="7 8">
    <name type="scientific">Sediminispirochaeta smaragdinae (strain DSM 11293 / JCM 15392 / SEBR 4228)</name>
    <name type="common">Spirochaeta smaragdinae</name>
    <dbReference type="NCBI Taxonomy" id="573413"/>
    <lineage>
        <taxon>Bacteria</taxon>
        <taxon>Pseudomonadati</taxon>
        <taxon>Spirochaetota</taxon>
        <taxon>Spirochaetia</taxon>
        <taxon>Spirochaetales</taxon>
        <taxon>Spirochaetaceae</taxon>
        <taxon>Sediminispirochaeta</taxon>
    </lineage>
</organism>
<dbReference type="InterPro" id="IPR019800">
    <property type="entry name" value="Glyco_hydro_3_AS"/>
</dbReference>
<dbReference type="Pfam" id="PF00933">
    <property type="entry name" value="Glyco_hydro_3"/>
    <property type="match status" value="1"/>
</dbReference>
<dbReference type="HOGENOM" id="CLU_008392_5_3_12"/>
<evidence type="ECO:0000259" key="6">
    <source>
        <dbReference type="Pfam" id="PF00933"/>
    </source>
</evidence>
<dbReference type="NCBIfam" id="NF003740">
    <property type="entry name" value="PRK05337.1"/>
    <property type="match status" value="1"/>
</dbReference>
<dbReference type="STRING" id="573413.Spirs_1162"/>
<evidence type="ECO:0000313" key="7">
    <source>
        <dbReference type="EMBL" id="ADK80291.1"/>
    </source>
</evidence>
<dbReference type="InterPro" id="IPR001764">
    <property type="entry name" value="Glyco_hydro_3_N"/>
</dbReference>
<evidence type="ECO:0000256" key="4">
    <source>
        <dbReference type="ARBA" id="ARBA00022801"/>
    </source>
</evidence>
<dbReference type="InterPro" id="IPR017853">
    <property type="entry name" value="GH"/>
</dbReference>
<dbReference type="Proteomes" id="UP000002318">
    <property type="component" value="Chromosome"/>
</dbReference>
<evidence type="ECO:0000256" key="2">
    <source>
        <dbReference type="ARBA" id="ARBA00005336"/>
    </source>
</evidence>
<evidence type="ECO:0000256" key="1">
    <source>
        <dbReference type="ARBA" id="ARBA00001231"/>
    </source>
</evidence>
<dbReference type="GO" id="GO:0009254">
    <property type="term" value="P:peptidoglycan turnover"/>
    <property type="evidence" value="ECO:0007669"/>
    <property type="project" value="TreeGrafter"/>
</dbReference>
<dbReference type="InterPro" id="IPR050226">
    <property type="entry name" value="NagZ_Beta-hexosaminidase"/>
</dbReference>
<keyword evidence="4 7" id="KW-0378">Hydrolase</keyword>
<keyword evidence="8" id="KW-1185">Reference proteome</keyword>
<evidence type="ECO:0000313" key="8">
    <source>
        <dbReference type="Proteomes" id="UP000002318"/>
    </source>
</evidence>
<dbReference type="SUPFAM" id="SSF51445">
    <property type="entry name" value="(Trans)glycosidases"/>
    <property type="match status" value="1"/>
</dbReference>
<proteinExistence type="inferred from homology"/>
<feature type="domain" description="Glycoside hydrolase family 3 N-terminal" evidence="6">
    <location>
        <begin position="22"/>
        <end position="318"/>
    </location>
</feature>
<dbReference type="EC" id="3.2.1.52" evidence="3"/>
<accession>E1R142</accession>
<comment type="similarity">
    <text evidence="2">Belongs to the glycosyl hydrolase 3 family.</text>
</comment>
<protein>
    <recommendedName>
        <fullName evidence="3">beta-N-acetylhexosaminidase</fullName>
        <ecNumber evidence="3">3.2.1.52</ecNumber>
    </recommendedName>
</protein>
<dbReference type="CAZy" id="GH3">
    <property type="family name" value="Glycoside Hydrolase Family 3"/>
</dbReference>
<dbReference type="PANTHER" id="PTHR30480">
    <property type="entry name" value="BETA-HEXOSAMINIDASE-RELATED"/>
    <property type="match status" value="1"/>
</dbReference>
<dbReference type="Gene3D" id="3.20.20.300">
    <property type="entry name" value="Glycoside hydrolase, family 3, N-terminal domain"/>
    <property type="match status" value="1"/>
</dbReference>
<dbReference type="PANTHER" id="PTHR30480:SF13">
    <property type="entry name" value="BETA-HEXOSAMINIDASE"/>
    <property type="match status" value="1"/>
</dbReference>
<dbReference type="KEGG" id="ssm:Spirs_1162"/>
<name>E1R142_SEDSS</name>
<dbReference type="EMBL" id="CP002116">
    <property type="protein sequence ID" value="ADK80291.1"/>
    <property type="molecule type" value="Genomic_DNA"/>
</dbReference>